<feature type="compositionally biased region" description="Low complexity" evidence="3">
    <location>
        <begin position="1049"/>
        <end position="1072"/>
    </location>
</feature>
<feature type="compositionally biased region" description="Basic and acidic residues" evidence="3">
    <location>
        <begin position="1115"/>
        <end position="1124"/>
    </location>
</feature>
<feature type="compositionally biased region" description="Polar residues" evidence="3">
    <location>
        <begin position="1224"/>
        <end position="1234"/>
    </location>
</feature>
<evidence type="ECO:0000256" key="2">
    <source>
        <dbReference type="PROSITE-ProRule" id="PRU00117"/>
    </source>
</evidence>
<evidence type="ECO:0000313" key="6">
    <source>
        <dbReference type="Proteomes" id="UP001165060"/>
    </source>
</evidence>
<feature type="domain" description="K Homology" evidence="4">
    <location>
        <begin position="895"/>
        <end position="959"/>
    </location>
</feature>
<evidence type="ECO:0000256" key="1">
    <source>
        <dbReference type="ARBA" id="ARBA00022737"/>
    </source>
</evidence>
<dbReference type="InterPro" id="IPR004087">
    <property type="entry name" value="KH_dom"/>
</dbReference>
<feature type="domain" description="K Homology" evidence="4">
    <location>
        <begin position="433"/>
        <end position="499"/>
    </location>
</feature>
<feature type="domain" description="K Homology" evidence="4">
    <location>
        <begin position="352"/>
        <end position="430"/>
    </location>
</feature>
<feature type="compositionally biased region" description="Acidic residues" evidence="3">
    <location>
        <begin position="1213"/>
        <end position="1223"/>
    </location>
</feature>
<dbReference type="InterPro" id="IPR004088">
    <property type="entry name" value="KH_dom_type_1"/>
</dbReference>
<feature type="region of interest" description="Disordered" evidence="3">
    <location>
        <begin position="1141"/>
        <end position="1164"/>
    </location>
</feature>
<comment type="caution">
    <text evidence="5">The sequence shown here is derived from an EMBL/GenBank/DDBJ whole genome shotgun (WGS) entry which is preliminary data.</text>
</comment>
<feature type="domain" description="K Homology" evidence="4">
    <location>
        <begin position="275"/>
        <end position="349"/>
    </location>
</feature>
<keyword evidence="6" id="KW-1185">Reference proteome</keyword>
<feature type="region of interest" description="Disordered" evidence="3">
    <location>
        <begin position="1205"/>
        <end position="1234"/>
    </location>
</feature>
<evidence type="ECO:0000256" key="3">
    <source>
        <dbReference type="SAM" id="MobiDB-lite"/>
    </source>
</evidence>
<dbReference type="PANTHER" id="PTHR10288">
    <property type="entry name" value="KH DOMAIN CONTAINING RNA BINDING PROTEIN"/>
    <property type="match status" value="1"/>
</dbReference>
<dbReference type="Pfam" id="PF00013">
    <property type="entry name" value="KH_1"/>
    <property type="match status" value="6"/>
</dbReference>
<organism evidence="5 6">
    <name type="scientific">Tetraparma gracilis</name>
    <dbReference type="NCBI Taxonomy" id="2962635"/>
    <lineage>
        <taxon>Eukaryota</taxon>
        <taxon>Sar</taxon>
        <taxon>Stramenopiles</taxon>
        <taxon>Ochrophyta</taxon>
        <taxon>Bolidophyceae</taxon>
        <taxon>Parmales</taxon>
        <taxon>Triparmaceae</taxon>
        <taxon>Tetraparma</taxon>
    </lineage>
</organism>
<evidence type="ECO:0000313" key="5">
    <source>
        <dbReference type="EMBL" id="GMI33094.1"/>
    </source>
</evidence>
<dbReference type="SMART" id="SM00322">
    <property type="entry name" value="KH"/>
    <property type="match status" value="8"/>
</dbReference>
<feature type="domain" description="K Homology" evidence="4">
    <location>
        <begin position="145"/>
        <end position="210"/>
    </location>
</feature>
<keyword evidence="1" id="KW-0677">Repeat</keyword>
<dbReference type="CDD" id="cd00105">
    <property type="entry name" value="KH-I"/>
    <property type="match status" value="3"/>
</dbReference>
<sequence>MDPAKLLQSMEARLASIRAEREEALLSIRASESSLQSLFKTVPPRPKFGEADKFADEVRALQKEQQEKTMSLAAEKLLLKKIEKAKAGTKSLQLFSSHQSKIDDLKTSLSSARDALRLKEAAISELAAATSKLSLAVSLGCAVSDLQTLALDIPAGTLGSLIGKGGANLKALTEKHSVDFAVDRARTSVVLTGPAANLQAAREAVENVTLQEEATLALPDAALQAFLRGKAVSLEKVKEESGCAHVGVRRKEGVVRFAGRGEAVNRAREMVEEMNITEAMMTMEKRELGVLIGAKGVTIKGLEEEHGVDINLSNEKLAAGESPSSPNVSVVGPASAVQRAVNAVELLLAENEEVEEVESVESAVRNLLLDGGAEKIRYVQKTSGAYLNMSKMDYSTSSQAERRKAVSELTIKGTKSNIAKARALLKEVVDEFEAAVVKIKVDESVLPAIVGKGGATIKEIRKASDGASIELDWDTFTIRVHGEDEKVEKAKAAIQAIVDKNNVVVIAVGPDVLPRLLGEPGKPTRNKIIKEIGVKLEVIQETRDSARADVRLRGETDKLAEAKAVLDAYLVENYYFQYEIAPEDRVFLYHHQTDFNVTVAVLQSSSKIRIRGAPEDVKSAVDFIVVFIADQKTNLSVPVTEEKHKKLFARGTPLMKEFLNMGISAQLKNDDLKLRGFTTAVHEARRRVTEATTHRTESSIELDPNHVSKLGSLPTAIASAPARWQLQSDASPPCISVTGTQKQVALTLQQIYGFFGFCLERDFLVFVVDEYLALFTAFTPGALAAITNETSTKIQIDYVACCICVRTRAGGVGDLEKAKTLLQDALLAYADSRVVIEVEQYQIPIVLGKGGETVNKIRDETGANIQISGKDKVIITGEKREEARVLVQEILDKSALQQAFVELPEGAKGSFIGSKGAGIKKLEAASGGARFDLQDTGVLIKGDEDVVAIAKAHVEAWVLEFEKTNAVTEMTIDPNLFGLIVGAKGETVNRIQTESGAQVKLGDRDAEQGKVMIRGSEEKVARAKEMIEALIEEDQAKREAWRQERDDAAAAAAAAAPAPAPQSSAPPAAAPANDSDDENKKPNPAKPTFQAIPVGAASDFAPAMSKNARKRKNKKEKEELEKTSVVETVAGKGLLSMLISGGGDVAPPAQSLPPPPGFTPGKNIAAKKSAVPRGYPVASSGSGNSLFSESDGWLGGGAAAAGGVLQEAAGGDSDSDSDGDDEYFQSSSGINVRL</sequence>
<dbReference type="PROSITE" id="PS50084">
    <property type="entry name" value="KH_TYPE_1"/>
    <property type="match status" value="7"/>
</dbReference>
<feature type="domain" description="K Homology" evidence="4">
    <location>
        <begin position="500"/>
        <end position="571"/>
    </location>
</feature>
<accession>A0ABQ6MV04</accession>
<feature type="region of interest" description="Disordered" evidence="3">
    <location>
        <begin position="1173"/>
        <end position="1192"/>
    </location>
</feature>
<dbReference type="EMBL" id="BRYB01000569">
    <property type="protein sequence ID" value="GMI33094.1"/>
    <property type="molecule type" value="Genomic_DNA"/>
</dbReference>
<feature type="domain" description="K Homology" evidence="4">
    <location>
        <begin position="830"/>
        <end position="892"/>
    </location>
</feature>
<dbReference type="InterPro" id="IPR036612">
    <property type="entry name" value="KH_dom_type_1_sf"/>
</dbReference>
<name>A0ABQ6MV04_9STRA</name>
<protein>
    <recommendedName>
        <fullName evidence="4">K Homology domain-containing protein</fullName>
    </recommendedName>
</protein>
<feature type="compositionally biased region" description="Basic and acidic residues" evidence="3">
    <location>
        <begin position="1037"/>
        <end position="1048"/>
    </location>
</feature>
<evidence type="ECO:0000259" key="4">
    <source>
        <dbReference type="SMART" id="SM00322"/>
    </source>
</evidence>
<reference evidence="5 6" key="1">
    <citation type="journal article" date="2023" name="Commun. Biol.">
        <title>Genome analysis of Parmales, the sister group of diatoms, reveals the evolutionary specialization of diatoms from phago-mixotrophs to photoautotrophs.</title>
        <authorList>
            <person name="Ban H."/>
            <person name="Sato S."/>
            <person name="Yoshikawa S."/>
            <person name="Yamada K."/>
            <person name="Nakamura Y."/>
            <person name="Ichinomiya M."/>
            <person name="Sato N."/>
            <person name="Blanc-Mathieu R."/>
            <person name="Endo H."/>
            <person name="Kuwata A."/>
            <person name="Ogata H."/>
        </authorList>
    </citation>
    <scope>NUCLEOTIDE SEQUENCE [LARGE SCALE GENOMIC DNA]</scope>
</reference>
<dbReference type="Gene3D" id="3.30.1370.10">
    <property type="entry name" value="K Homology domain, type 1"/>
    <property type="match status" value="6"/>
</dbReference>
<dbReference type="SUPFAM" id="SSF54791">
    <property type="entry name" value="Eukaryotic type KH-domain (KH-domain type I)"/>
    <property type="match status" value="5"/>
</dbReference>
<feature type="region of interest" description="Disordered" evidence="3">
    <location>
        <begin position="1037"/>
        <end position="1124"/>
    </location>
</feature>
<proteinExistence type="predicted"/>
<keyword evidence="2" id="KW-0694">RNA-binding</keyword>
<dbReference type="Proteomes" id="UP001165060">
    <property type="component" value="Unassembled WGS sequence"/>
</dbReference>
<gene>
    <name evidence="5" type="ORF">TeGR_g7564</name>
</gene>
<feature type="domain" description="K Homology" evidence="4">
    <location>
        <begin position="964"/>
        <end position="1032"/>
    </location>
</feature>
<feature type="compositionally biased region" description="Low complexity" evidence="3">
    <location>
        <begin position="1179"/>
        <end position="1192"/>
    </location>
</feature>